<keyword evidence="1" id="KW-0805">Transcription regulation</keyword>
<feature type="compositionally biased region" description="Polar residues" evidence="4">
    <location>
        <begin position="85"/>
        <end position="101"/>
    </location>
</feature>
<evidence type="ECO:0000313" key="6">
    <source>
        <dbReference type="EMBL" id="CUI17309.1"/>
    </source>
</evidence>
<dbReference type="GO" id="GO:0003677">
    <property type="term" value="F:DNA binding"/>
    <property type="evidence" value="ECO:0007669"/>
    <property type="project" value="UniProtKB-KW"/>
</dbReference>
<feature type="domain" description="RWP-RK" evidence="5">
    <location>
        <begin position="98"/>
        <end position="187"/>
    </location>
</feature>
<evidence type="ECO:0000256" key="2">
    <source>
        <dbReference type="ARBA" id="ARBA00023125"/>
    </source>
</evidence>
<reference evidence="7" key="1">
    <citation type="submission" date="2015-09" db="EMBL/GenBank/DDBJ databases">
        <authorList>
            <person name="Bertelli C."/>
        </authorList>
    </citation>
    <scope>NUCLEOTIDE SEQUENCE [LARGE SCALE GENOMIC DNA]</scope>
    <source>
        <strain evidence="7">KNic</strain>
    </source>
</reference>
<dbReference type="Proteomes" id="UP000069902">
    <property type="component" value="Chromosome cPNK"/>
</dbReference>
<organism evidence="6 7">
    <name type="scientific">Candidatus Protochlamydia naegleriophila</name>
    <dbReference type="NCBI Taxonomy" id="389348"/>
    <lineage>
        <taxon>Bacteria</taxon>
        <taxon>Pseudomonadati</taxon>
        <taxon>Chlamydiota</taxon>
        <taxon>Chlamydiia</taxon>
        <taxon>Parachlamydiales</taxon>
        <taxon>Parachlamydiaceae</taxon>
        <taxon>Candidatus Protochlamydia</taxon>
    </lineage>
</organism>
<keyword evidence="3" id="KW-0804">Transcription</keyword>
<evidence type="ECO:0000256" key="3">
    <source>
        <dbReference type="ARBA" id="ARBA00023163"/>
    </source>
</evidence>
<gene>
    <name evidence="6" type="ORF">PNK_1700</name>
</gene>
<accession>A0A0U5JDW9</accession>
<proteinExistence type="predicted"/>
<dbReference type="KEGG" id="pnl:PNK_1700"/>
<evidence type="ECO:0000256" key="1">
    <source>
        <dbReference type="ARBA" id="ARBA00023015"/>
    </source>
</evidence>
<dbReference type="RefSeq" id="WP_059061472.1">
    <property type="nucleotide sequence ID" value="NZ_LN879502.1"/>
</dbReference>
<keyword evidence="7" id="KW-1185">Reference proteome</keyword>
<keyword evidence="2" id="KW-0238">DNA-binding</keyword>
<dbReference type="PATRIC" id="fig|389348.3.peg.1911"/>
<evidence type="ECO:0000259" key="5">
    <source>
        <dbReference type="PROSITE" id="PS51519"/>
    </source>
</evidence>
<dbReference type="EMBL" id="LN879502">
    <property type="protein sequence ID" value="CUI17309.1"/>
    <property type="molecule type" value="Genomic_DNA"/>
</dbReference>
<evidence type="ECO:0000313" key="7">
    <source>
        <dbReference type="Proteomes" id="UP000069902"/>
    </source>
</evidence>
<protein>
    <recommendedName>
        <fullName evidence="5">RWP-RK domain-containing protein</fullName>
    </recommendedName>
</protein>
<name>A0A0U5JDW9_9BACT</name>
<dbReference type="Pfam" id="PF02042">
    <property type="entry name" value="RWP-RK"/>
    <property type="match status" value="1"/>
</dbReference>
<dbReference type="AlphaFoldDB" id="A0A0U5JDW9"/>
<dbReference type="PROSITE" id="PS51519">
    <property type="entry name" value="RWP_RK"/>
    <property type="match status" value="1"/>
</dbReference>
<evidence type="ECO:0000256" key="4">
    <source>
        <dbReference type="SAM" id="MobiDB-lite"/>
    </source>
</evidence>
<dbReference type="InParanoid" id="A0A0U5JDW9"/>
<feature type="region of interest" description="Disordered" evidence="4">
    <location>
        <begin position="85"/>
        <end position="108"/>
    </location>
</feature>
<dbReference type="InterPro" id="IPR003035">
    <property type="entry name" value="RWP-RK_dom"/>
</dbReference>
<sequence length="290" mass="32294">MNHDFTPLNYREPFNSSYTALPAGNNASSSTSAIPGPSPQSIVAKVGQIGPEYFPGQTNAQIPYVNLSGRLSPVQTTNKIQKQIKTRASTQKTQQVNSQSVLPKKKRQHYSFPAPSKSEIEALFHLSLDEAAETLKISMRKLRQFCRENGIKRWPSRFSLSRQFKTFKTEEQGLKHGLILPASAAPSSSASQRNQIYDNRIPMANSSTSYFNSHAEEAPHSFQPIERDNSHREERLHSVPDFSIPPPRLPSIFQLNLTPVSHSNDKPLTGDAILRMAKQVLNNSNSSLNG</sequence>